<sequence length="236" mass="26612">MEQINQHPAVQALNEDPEFEEIFPLATSLEVTKAIQENVPGRKIHHFIYTALRGARGVFPRAFYCPSRGILVMVVGFGYGTAGPLDTLHNGAMATMIQESIRLLAQAWFPPEVVYKLSNLHMYFSIPLIANGIYCISVVPASTVADLELTVNEHRCNRRTGPAMDTSIIWPEWFDPTDRRENFNTMIARVSMYDGHPLDEANAIIVNCVGRFEVQQSEHWPPINQLEQVEDDKDAT</sequence>
<reference evidence="1 2" key="1">
    <citation type="submission" date="2013-03" db="EMBL/GenBank/DDBJ databases">
        <title>The Genome Sequence of Capronia coronata CBS 617.96.</title>
        <authorList>
            <consortium name="The Broad Institute Genomics Platform"/>
            <person name="Cuomo C."/>
            <person name="de Hoog S."/>
            <person name="Gorbushina A."/>
            <person name="Walker B."/>
            <person name="Young S.K."/>
            <person name="Zeng Q."/>
            <person name="Gargeya S."/>
            <person name="Fitzgerald M."/>
            <person name="Haas B."/>
            <person name="Abouelleil A."/>
            <person name="Allen A.W."/>
            <person name="Alvarado L."/>
            <person name="Arachchi H.M."/>
            <person name="Berlin A.M."/>
            <person name="Chapman S.B."/>
            <person name="Gainer-Dewar J."/>
            <person name="Goldberg J."/>
            <person name="Griggs A."/>
            <person name="Gujja S."/>
            <person name="Hansen M."/>
            <person name="Howarth C."/>
            <person name="Imamovic A."/>
            <person name="Ireland A."/>
            <person name="Larimer J."/>
            <person name="McCowan C."/>
            <person name="Murphy C."/>
            <person name="Pearson M."/>
            <person name="Poon T.W."/>
            <person name="Priest M."/>
            <person name="Roberts A."/>
            <person name="Saif S."/>
            <person name="Shea T."/>
            <person name="Sisk P."/>
            <person name="Sykes S."/>
            <person name="Wortman J."/>
            <person name="Nusbaum C."/>
            <person name="Birren B."/>
        </authorList>
    </citation>
    <scope>NUCLEOTIDE SEQUENCE [LARGE SCALE GENOMIC DNA]</scope>
    <source>
        <strain evidence="1 2">CBS 617.96</strain>
    </source>
</reference>
<organism evidence="1 2">
    <name type="scientific">Capronia coronata CBS 617.96</name>
    <dbReference type="NCBI Taxonomy" id="1182541"/>
    <lineage>
        <taxon>Eukaryota</taxon>
        <taxon>Fungi</taxon>
        <taxon>Dikarya</taxon>
        <taxon>Ascomycota</taxon>
        <taxon>Pezizomycotina</taxon>
        <taxon>Eurotiomycetes</taxon>
        <taxon>Chaetothyriomycetidae</taxon>
        <taxon>Chaetothyriales</taxon>
        <taxon>Herpotrichiellaceae</taxon>
        <taxon>Capronia</taxon>
    </lineage>
</organism>
<accession>W9YPL3</accession>
<keyword evidence="2" id="KW-1185">Reference proteome</keyword>
<dbReference type="EMBL" id="AMWN01000003">
    <property type="protein sequence ID" value="EXJ91191.1"/>
    <property type="molecule type" value="Genomic_DNA"/>
</dbReference>
<evidence type="ECO:0000313" key="1">
    <source>
        <dbReference type="EMBL" id="EXJ91191.1"/>
    </source>
</evidence>
<evidence type="ECO:0000313" key="2">
    <source>
        <dbReference type="Proteomes" id="UP000019484"/>
    </source>
</evidence>
<dbReference type="Gene3D" id="3.10.129.10">
    <property type="entry name" value="Hotdog Thioesterase"/>
    <property type="match status" value="1"/>
</dbReference>
<proteinExistence type="predicted"/>
<dbReference type="RefSeq" id="XP_007723385.1">
    <property type="nucleotide sequence ID" value="XM_007725195.1"/>
</dbReference>
<protein>
    <submittedName>
        <fullName evidence="1">Uncharacterized protein</fullName>
    </submittedName>
</protein>
<gene>
    <name evidence="1" type="ORF">A1O1_04300</name>
</gene>
<dbReference type="GeneID" id="19159184"/>
<dbReference type="HOGENOM" id="CLU_066038_0_0_1"/>
<dbReference type="OrthoDB" id="4153019at2759"/>
<dbReference type="AlphaFoldDB" id="W9YPL3"/>
<dbReference type="Proteomes" id="UP000019484">
    <property type="component" value="Unassembled WGS sequence"/>
</dbReference>
<name>W9YPL3_9EURO</name>
<comment type="caution">
    <text evidence="1">The sequence shown here is derived from an EMBL/GenBank/DDBJ whole genome shotgun (WGS) entry which is preliminary data.</text>
</comment>